<evidence type="ECO:0000313" key="3">
    <source>
        <dbReference type="EMBL" id="GFY63164.1"/>
    </source>
</evidence>
<dbReference type="SUPFAM" id="SSF57667">
    <property type="entry name" value="beta-beta-alpha zinc fingers"/>
    <property type="match status" value="1"/>
</dbReference>
<proteinExistence type="predicted"/>
<evidence type="ECO:0000256" key="1">
    <source>
        <dbReference type="PROSITE-ProRule" id="PRU00042"/>
    </source>
</evidence>
<dbReference type="EMBL" id="BMAV01014636">
    <property type="protein sequence ID" value="GFY63164.1"/>
    <property type="molecule type" value="Genomic_DNA"/>
</dbReference>
<dbReference type="InterPro" id="IPR013087">
    <property type="entry name" value="Znf_C2H2_type"/>
</dbReference>
<organism evidence="3 4">
    <name type="scientific">Trichonephila inaurata madagascariensis</name>
    <dbReference type="NCBI Taxonomy" id="2747483"/>
    <lineage>
        <taxon>Eukaryota</taxon>
        <taxon>Metazoa</taxon>
        <taxon>Ecdysozoa</taxon>
        <taxon>Arthropoda</taxon>
        <taxon>Chelicerata</taxon>
        <taxon>Arachnida</taxon>
        <taxon>Araneae</taxon>
        <taxon>Araneomorphae</taxon>
        <taxon>Entelegynae</taxon>
        <taxon>Araneoidea</taxon>
        <taxon>Nephilidae</taxon>
        <taxon>Trichonephila</taxon>
        <taxon>Trichonephila inaurata</taxon>
    </lineage>
</organism>
<dbReference type="Proteomes" id="UP000886998">
    <property type="component" value="Unassembled WGS sequence"/>
</dbReference>
<reference evidence="3" key="1">
    <citation type="submission" date="2020-08" db="EMBL/GenBank/DDBJ databases">
        <title>Multicomponent nature underlies the extraordinary mechanical properties of spider dragline silk.</title>
        <authorList>
            <person name="Kono N."/>
            <person name="Nakamura H."/>
            <person name="Mori M."/>
            <person name="Yoshida Y."/>
            <person name="Ohtoshi R."/>
            <person name="Malay A.D."/>
            <person name="Moran D.A.P."/>
            <person name="Tomita M."/>
            <person name="Numata K."/>
            <person name="Arakawa K."/>
        </authorList>
    </citation>
    <scope>NUCLEOTIDE SEQUENCE</scope>
</reference>
<protein>
    <recommendedName>
        <fullName evidence="2">C2H2-type domain-containing protein</fullName>
    </recommendedName>
</protein>
<name>A0A8X6Y577_9ARAC</name>
<dbReference type="AlphaFoldDB" id="A0A8X6Y577"/>
<comment type="caution">
    <text evidence="3">The sequence shown here is derived from an EMBL/GenBank/DDBJ whole genome shotgun (WGS) entry which is preliminary data.</text>
</comment>
<dbReference type="Gene3D" id="3.30.160.60">
    <property type="entry name" value="Classic Zinc Finger"/>
    <property type="match status" value="1"/>
</dbReference>
<dbReference type="GO" id="GO:0008270">
    <property type="term" value="F:zinc ion binding"/>
    <property type="evidence" value="ECO:0007669"/>
    <property type="project" value="UniProtKB-KW"/>
</dbReference>
<keyword evidence="1" id="KW-0863">Zinc-finger</keyword>
<feature type="domain" description="C2H2-type" evidence="2">
    <location>
        <begin position="55"/>
        <end position="82"/>
    </location>
</feature>
<dbReference type="PROSITE" id="PS50157">
    <property type="entry name" value="ZINC_FINGER_C2H2_2"/>
    <property type="match status" value="1"/>
</dbReference>
<accession>A0A8X6Y577</accession>
<keyword evidence="4" id="KW-1185">Reference proteome</keyword>
<dbReference type="Pfam" id="PF13912">
    <property type="entry name" value="zf-C2H2_6"/>
    <property type="match status" value="1"/>
</dbReference>
<evidence type="ECO:0000259" key="2">
    <source>
        <dbReference type="PROSITE" id="PS50157"/>
    </source>
</evidence>
<evidence type="ECO:0000313" key="4">
    <source>
        <dbReference type="Proteomes" id="UP000886998"/>
    </source>
</evidence>
<gene>
    <name evidence="3" type="ORF">TNIN_411941</name>
</gene>
<sequence length="153" mass="17834">MAESEELFYFCCTCVSIHREPVFTFFNSETSIFTCTECGLRFQIGYHTTKRTPAHRCIDCKEMFGTSLLLKLHSEEHFGEGPYKCSACQKVFFTYSAWEWHRKQSDTILELDCRKCWKSFKGKVCPGVHFDLAIKFRVYCAECCMGSNSIEYV</sequence>
<keyword evidence="1" id="KW-0479">Metal-binding</keyword>
<dbReference type="PROSITE" id="PS00028">
    <property type="entry name" value="ZINC_FINGER_C2H2_1"/>
    <property type="match status" value="1"/>
</dbReference>
<dbReference type="InterPro" id="IPR036236">
    <property type="entry name" value="Znf_C2H2_sf"/>
</dbReference>
<keyword evidence="1" id="KW-0862">Zinc</keyword>
<dbReference type="OrthoDB" id="6077919at2759"/>